<keyword evidence="2" id="KW-1185">Reference proteome</keyword>
<dbReference type="Proteomes" id="UP000828390">
    <property type="component" value="Unassembled WGS sequence"/>
</dbReference>
<evidence type="ECO:0000313" key="1">
    <source>
        <dbReference type="EMBL" id="KAH3710303.1"/>
    </source>
</evidence>
<comment type="caution">
    <text evidence="1">The sequence shown here is derived from an EMBL/GenBank/DDBJ whole genome shotgun (WGS) entry which is preliminary data.</text>
</comment>
<sequence length="53" mass="5833">MDLEEVNTFKYFGATLSNDGTSYAEVRIRIAMATASLARLSRLLTSSYISVPT</sequence>
<reference evidence="1" key="1">
    <citation type="journal article" date="2019" name="bioRxiv">
        <title>The Genome of the Zebra Mussel, Dreissena polymorpha: A Resource for Invasive Species Research.</title>
        <authorList>
            <person name="McCartney M.A."/>
            <person name="Auch B."/>
            <person name="Kono T."/>
            <person name="Mallez S."/>
            <person name="Zhang Y."/>
            <person name="Obille A."/>
            <person name="Becker A."/>
            <person name="Abrahante J.E."/>
            <person name="Garbe J."/>
            <person name="Badalamenti J.P."/>
            <person name="Herman A."/>
            <person name="Mangelson H."/>
            <person name="Liachko I."/>
            <person name="Sullivan S."/>
            <person name="Sone E.D."/>
            <person name="Koren S."/>
            <person name="Silverstein K.A.T."/>
            <person name="Beckman K.B."/>
            <person name="Gohl D.M."/>
        </authorList>
    </citation>
    <scope>NUCLEOTIDE SEQUENCE</scope>
    <source>
        <strain evidence="1">Duluth1</strain>
        <tissue evidence="1">Whole animal</tissue>
    </source>
</reference>
<dbReference type="AlphaFoldDB" id="A0A9D3YZM6"/>
<organism evidence="1 2">
    <name type="scientific">Dreissena polymorpha</name>
    <name type="common">Zebra mussel</name>
    <name type="synonym">Mytilus polymorpha</name>
    <dbReference type="NCBI Taxonomy" id="45954"/>
    <lineage>
        <taxon>Eukaryota</taxon>
        <taxon>Metazoa</taxon>
        <taxon>Spiralia</taxon>
        <taxon>Lophotrochozoa</taxon>
        <taxon>Mollusca</taxon>
        <taxon>Bivalvia</taxon>
        <taxon>Autobranchia</taxon>
        <taxon>Heteroconchia</taxon>
        <taxon>Euheterodonta</taxon>
        <taxon>Imparidentia</taxon>
        <taxon>Neoheterodontei</taxon>
        <taxon>Myida</taxon>
        <taxon>Dreissenoidea</taxon>
        <taxon>Dreissenidae</taxon>
        <taxon>Dreissena</taxon>
    </lineage>
</organism>
<accession>A0A9D3YZM6</accession>
<evidence type="ECO:0000313" key="2">
    <source>
        <dbReference type="Proteomes" id="UP000828390"/>
    </source>
</evidence>
<gene>
    <name evidence="1" type="ORF">DPMN_069778</name>
</gene>
<proteinExistence type="predicted"/>
<reference evidence="1" key="2">
    <citation type="submission" date="2020-11" db="EMBL/GenBank/DDBJ databases">
        <authorList>
            <person name="McCartney M.A."/>
            <person name="Auch B."/>
            <person name="Kono T."/>
            <person name="Mallez S."/>
            <person name="Becker A."/>
            <person name="Gohl D.M."/>
            <person name="Silverstein K.A.T."/>
            <person name="Koren S."/>
            <person name="Bechman K.B."/>
            <person name="Herman A."/>
            <person name="Abrahante J.E."/>
            <person name="Garbe J."/>
        </authorList>
    </citation>
    <scope>NUCLEOTIDE SEQUENCE</scope>
    <source>
        <strain evidence="1">Duluth1</strain>
        <tissue evidence="1">Whole animal</tissue>
    </source>
</reference>
<name>A0A9D3YZM6_DREPO</name>
<protein>
    <submittedName>
        <fullName evidence="1">Uncharacterized protein</fullName>
    </submittedName>
</protein>
<dbReference type="EMBL" id="JAIWYP010000014">
    <property type="protein sequence ID" value="KAH3710303.1"/>
    <property type="molecule type" value="Genomic_DNA"/>
</dbReference>